<dbReference type="OMA" id="KRYSMMY"/>
<evidence type="ECO:0000259" key="11">
    <source>
        <dbReference type="PROSITE" id="PS50011"/>
    </source>
</evidence>
<evidence type="ECO:0000256" key="1">
    <source>
        <dbReference type="ARBA" id="ARBA00022527"/>
    </source>
</evidence>
<feature type="domain" description="Protein kinase" evidence="11">
    <location>
        <begin position="7"/>
        <end position="253"/>
    </location>
</feature>
<evidence type="ECO:0000313" key="12">
    <source>
        <dbReference type="EMBL" id="ORZ02917.1"/>
    </source>
</evidence>
<dbReference type="FunFam" id="3.30.200.20:FF:000042">
    <property type="entry name" value="Aurora kinase A"/>
    <property type="match status" value="1"/>
</dbReference>
<dbReference type="Gene3D" id="1.10.510.10">
    <property type="entry name" value="Transferase(Phosphotransferase) domain 1"/>
    <property type="match status" value="1"/>
</dbReference>
<dbReference type="InterPro" id="IPR017441">
    <property type="entry name" value="Protein_kinase_ATP_BS"/>
</dbReference>
<dbReference type="GO" id="GO:0004674">
    <property type="term" value="F:protein serine/threonine kinase activity"/>
    <property type="evidence" value="ECO:0007669"/>
    <property type="project" value="UniProtKB-KW"/>
</dbReference>
<evidence type="ECO:0000256" key="6">
    <source>
        <dbReference type="PIRSR" id="PIRSR630616-1"/>
    </source>
</evidence>
<keyword evidence="1" id="KW-0723">Serine/threonine-protein kinase</keyword>
<dbReference type="STRING" id="13706.A0A1X2HTL7"/>
<dbReference type="AlphaFoldDB" id="A0A1X2HTL7"/>
<dbReference type="InterPro" id="IPR011009">
    <property type="entry name" value="Kinase-like_dom_sf"/>
</dbReference>
<feature type="compositionally biased region" description="Polar residues" evidence="10">
    <location>
        <begin position="466"/>
        <end position="476"/>
    </location>
</feature>
<organism evidence="12 13">
    <name type="scientific">Syncephalastrum racemosum</name>
    <name type="common">Filamentous fungus</name>
    <dbReference type="NCBI Taxonomy" id="13706"/>
    <lineage>
        <taxon>Eukaryota</taxon>
        <taxon>Fungi</taxon>
        <taxon>Fungi incertae sedis</taxon>
        <taxon>Mucoromycota</taxon>
        <taxon>Mucoromycotina</taxon>
        <taxon>Mucoromycetes</taxon>
        <taxon>Mucorales</taxon>
        <taxon>Syncephalastraceae</taxon>
        <taxon>Syncephalastrum</taxon>
    </lineage>
</organism>
<feature type="binding site" evidence="7 9">
    <location>
        <position position="36"/>
    </location>
    <ligand>
        <name>ATP</name>
        <dbReference type="ChEBI" id="CHEBI:30616"/>
    </ligand>
</feature>
<keyword evidence="13" id="KW-1185">Reference proteome</keyword>
<dbReference type="SMART" id="SM00220">
    <property type="entry name" value="S_TKc"/>
    <property type="match status" value="1"/>
</dbReference>
<dbReference type="InterPro" id="IPR000719">
    <property type="entry name" value="Prot_kinase_dom"/>
</dbReference>
<feature type="region of interest" description="Disordered" evidence="10">
    <location>
        <begin position="738"/>
        <end position="830"/>
    </location>
</feature>
<feature type="region of interest" description="Disordered" evidence="10">
    <location>
        <begin position="255"/>
        <end position="287"/>
    </location>
</feature>
<dbReference type="PROSITE" id="PS00107">
    <property type="entry name" value="PROTEIN_KINASE_ATP"/>
    <property type="match status" value="1"/>
</dbReference>
<gene>
    <name evidence="12" type="ORF">BCR43DRAFT_510049</name>
</gene>
<comment type="caution">
    <text evidence="12">The sequence shown here is derived from an EMBL/GenBank/DDBJ whole genome shotgun (WGS) entry which is preliminary data.</text>
</comment>
<dbReference type="Pfam" id="PF00069">
    <property type="entry name" value="Pkinase"/>
    <property type="match status" value="1"/>
</dbReference>
<feature type="compositionally biased region" description="Polar residues" evidence="10">
    <location>
        <begin position="654"/>
        <end position="666"/>
    </location>
</feature>
<evidence type="ECO:0000256" key="10">
    <source>
        <dbReference type="SAM" id="MobiDB-lite"/>
    </source>
</evidence>
<dbReference type="InParanoid" id="A0A1X2HTL7"/>
<evidence type="ECO:0000256" key="7">
    <source>
        <dbReference type="PIRSR" id="PIRSR630616-2"/>
    </source>
</evidence>
<evidence type="ECO:0000256" key="8">
    <source>
        <dbReference type="PIRSR" id="PIRSR630616-3"/>
    </source>
</evidence>
<feature type="region of interest" description="Disordered" evidence="10">
    <location>
        <begin position="843"/>
        <end position="867"/>
    </location>
</feature>
<dbReference type="EMBL" id="MCGN01000001">
    <property type="protein sequence ID" value="ORZ02917.1"/>
    <property type="molecule type" value="Genomic_DNA"/>
</dbReference>
<evidence type="ECO:0000256" key="9">
    <source>
        <dbReference type="PROSITE-ProRule" id="PRU10141"/>
    </source>
</evidence>
<feature type="region of interest" description="Disordered" evidence="10">
    <location>
        <begin position="451"/>
        <end position="476"/>
    </location>
</feature>
<feature type="region of interest" description="Disordered" evidence="10">
    <location>
        <begin position="635"/>
        <end position="678"/>
    </location>
</feature>
<protein>
    <recommendedName>
        <fullName evidence="11">Protein kinase domain-containing protein</fullName>
    </recommendedName>
</protein>
<feature type="compositionally biased region" description="Polar residues" evidence="10">
    <location>
        <begin position="353"/>
        <end position="364"/>
    </location>
</feature>
<evidence type="ECO:0000256" key="3">
    <source>
        <dbReference type="ARBA" id="ARBA00022741"/>
    </source>
</evidence>
<dbReference type="PROSITE" id="PS00108">
    <property type="entry name" value="PROTEIN_KINASE_ST"/>
    <property type="match status" value="1"/>
</dbReference>
<dbReference type="FunFam" id="1.10.510.10:FF:000571">
    <property type="entry name" value="Maternal embryonic leucine zipper kinase"/>
    <property type="match status" value="1"/>
</dbReference>
<feature type="compositionally biased region" description="Low complexity" evidence="10">
    <location>
        <begin position="762"/>
        <end position="771"/>
    </location>
</feature>
<keyword evidence="4" id="KW-0418">Kinase</keyword>
<keyword evidence="3 7" id="KW-0547">Nucleotide-binding</keyword>
<dbReference type="OrthoDB" id="504170at2759"/>
<feature type="binding site" evidence="7">
    <location>
        <begin position="128"/>
        <end position="129"/>
    </location>
    <ligand>
        <name>ATP</name>
        <dbReference type="ChEBI" id="CHEBI:30616"/>
    </ligand>
</feature>
<feature type="region of interest" description="Disordered" evidence="10">
    <location>
        <begin position="594"/>
        <end position="617"/>
    </location>
</feature>
<proteinExistence type="predicted"/>
<dbReference type="CDD" id="cd14003">
    <property type="entry name" value="STKc_AMPK-like"/>
    <property type="match status" value="1"/>
</dbReference>
<reference evidence="12 13" key="1">
    <citation type="submission" date="2016-07" db="EMBL/GenBank/DDBJ databases">
        <title>Pervasive Adenine N6-methylation of Active Genes in Fungi.</title>
        <authorList>
            <consortium name="DOE Joint Genome Institute"/>
            <person name="Mondo S.J."/>
            <person name="Dannebaum R.O."/>
            <person name="Kuo R.C."/>
            <person name="Labutti K."/>
            <person name="Haridas S."/>
            <person name="Kuo A."/>
            <person name="Salamov A."/>
            <person name="Ahrendt S.R."/>
            <person name="Lipzen A."/>
            <person name="Sullivan W."/>
            <person name="Andreopoulos W.B."/>
            <person name="Clum A."/>
            <person name="Lindquist E."/>
            <person name="Daum C."/>
            <person name="Ramamoorthy G.K."/>
            <person name="Gryganskyi A."/>
            <person name="Culley D."/>
            <person name="Magnuson J.K."/>
            <person name="James T.Y."/>
            <person name="O'Malley M.A."/>
            <person name="Stajich J.E."/>
            <person name="Spatafora J.W."/>
            <person name="Visel A."/>
            <person name="Grigoriev I.V."/>
        </authorList>
    </citation>
    <scope>NUCLEOTIDE SEQUENCE [LARGE SCALE GENOMIC DNA]</scope>
    <source>
        <strain evidence="12 13">NRRL 2496</strain>
    </source>
</reference>
<sequence>MTSVGYYSLGETIGEGTYGKVKLGTHKLTGRRVAVKRISKQHAPIMAREIHHHRQLRHPNIVTLYEVIVTESSVYVVSEYCPNGELFDALTSCGRCSERRAQKWIRQLTSAIHYCHRQGIVHRDIKLENILLDAQYNVKMCDFGFARQADARQLLETFCGSLAYSAPEVIRRQKYTGPETDVWSLGVIMYTLLAGELPFDDDSEIITQRKIVNVDYEMPSYFSSEAADLIQRMLRLDPTERITVDQIQNHPWMHMVHEDDDDDDDEVVEDESSSACSTRHSSQSDLDSVFSHTIAEDEDEVSELSSFDSYSMTSSPPYSPRFEKSSRFSPQVRYSLGMMRNDEMKRYSATRSPRFSAPTMTSGMRSAAQPHASTVSGAAHRSSLPMLPSYTSRDMDHLADTQATMSAAERRLVVALASAGFDSDALREMRSGNCDSLSGLWNMLVDNVDKDPKQPAKQNYVEMPSSPVSQEQRQTSRNYATNGPISHATQTTIHAVDAAVQTGMEPVSSVTTASALHVSAQSASIPAAETQRQNGWFTSVKSWFGSAKQQQQLQQLQQHPNTPIPPSVLRNARRLSQSHYRNVDANCNRQRYWDVPSEENEDPAPMHRSTSQKHRRRMLQLSNPPVNELEQLSYSATSHKQQHQKNTRKRESWRSSTSSQDMTRMSISPPPTALATPRPVADALSILAPENKHVPVTAARQATEVDVCAKRYSMMYRQKDLISMPPVAASPATVVPGLPTQLQMSPPVHTPRHDQPPSPVLSASSEMSSESSSEDEEDVPKQPTAPLSLIKEQQHQPRSLQSPLPPQQQPLPQHAVSAPLPESPYFARKGMMPSRFEPRSRLSVYGMNNDANTCSTKPIIEEEEEEE</sequence>
<feature type="compositionally biased region" description="Acidic residues" evidence="10">
    <location>
        <begin position="258"/>
        <end position="272"/>
    </location>
</feature>
<dbReference type="SUPFAM" id="SSF56112">
    <property type="entry name" value="Protein kinase-like (PK-like)"/>
    <property type="match status" value="1"/>
</dbReference>
<keyword evidence="5 7" id="KW-0067">ATP-binding</keyword>
<evidence type="ECO:0000313" key="13">
    <source>
        <dbReference type="Proteomes" id="UP000242180"/>
    </source>
</evidence>
<dbReference type="InterPro" id="IPR030616">
    <property type="entry name" value="Aur-like"/>
</dbReference>
<dbReference type="Proteomes" id="UP000242180">
    <property type="component" value="Unassembled WGS sequence"/>
</dbReference>
<evidence type="ECO:0000256" key="4">
    <source>
        <dbReference type="ARBA" id="ARBA00022777"/>
    </source>
</evidence>
<keyword evidence="2" id="KW-0808">Transferase</keyword>
<evidence type="ECO:0000256" key="2">
    <source>
        <dbReference type="ARBA" id="ARBA00022679"/>
    </source>
</evidence>
<feature type="binding site" evidence="7">
    <location>
        <position position="142"/>
    </location>
    <ligand>
        <name>ATP</name>
        <dbReference type="ChEBI" id="CHEBI:30616"/>
    </ligand>
</feature>
<dbReference type="GO" id="GO:0005524">
    <property type="term" value="F:ATP binding"/>
    <property type="evidence" value="ECO:0007669"/>
    <property type="project" value="UniProtKB-UniRule"/>
</dbReference>
<name>A0A1X2HTL7_SYNRA</name>
<feature type="compositionally biased region" description="Polar residues" evidence="10">
    <location>
        <begin position="273"/>
        <end position="286"/>
    </location>
</feature>
<dbReference type="InterPro" id="IPR008271">
    <property type="entry name" value="Ser/Thr_kinase_AS"/>
</dbReference>
<evidence type="ECO:0000256" key="5">
    <source>
        <dbReference type="ARBA" id="ARBA00022840"/>
    </source>
</evidence>
<feature type="region of interest" description="Disordered" evidence="10">
    <location>
        <begin position="301"/>
        <end position="326"/>
    </location>
</feature>
<feature type="region of interest" description="Disordered" evidence="10">
    <location>
        <begin position="353"/>
        <end position="391"/>
    </location>
</feature>
<feature type="cross-link" description="Glycyl lysine isopeptide (Lys-Gly) (interchain with G-Cter in SUMO2)" evidence="8">
    <location>
        <position position="126"/>
    </location>
</feature>
<dbReference type="PROSITE" id="PS50011">
    <property type="entry name" value="PROTEIN_KINASE_DOM"/>
    <property type="match status" value="1"/>
</dbReference>
<accession>A0A1X2HTL7</accession>
<dbReference type="PANTHER" id="PTHR24350">
    <property type="entry name" value="SERINE/THREONINE-PROTEIN KINASE IAL-RELATED"/>
    <property type="match status" value="1"/>
</dbReference>
<feature type="active site" description="Proton acceptor" evidence="6">
    <location>
        <position position="124"/>
    </location>
</feature>